<dbReference type="InterPro" id="IPR052340">
    <property type="entry name" value="RNase_Y/CdgJ"/>
</dbReference>
<dbReference type="PANTHER" id="PTHR33525">
    <property type="match status" value="1"/>
</dbReference>
<gene>
    <name evidence="2" type="ORF">H8K26_04835</name>
</gene>
<dbReference type="InterPro" id="IPR014408">
    <property type="entry name" value="dGMP_Pdiesterase_EAL/HD-GYP"/>
</dbReference>
<dbReference type="Proteomes" id="UP000637632">
    <property type="component" value="Unassembled WGS sequence"/>
</dbReference>
<dbReference type="PANTHER" id="PTHR33525:SF4">
    <property type="entry name" value="CYCLIC DI-GMP PHOSPHODIESTERASE CDGJ"/>
    <property type="match status" value="1"/>
</dbReference>
<feature type="domain" description="HDOD" evidence="1">
    <location>
        <begin position="200"/>
        <end position="395"/>
    </location>
</feature>
<name>A0ABR6XDT5_9BURK</name>
<dbReference type="EMBL" id="JACOFT010000002">
    <property type="protein sequence ID" value="MBC3810760.1"/>
    <property type="molecule type" value="Genomic_DNA"/>
</dbReference>
<sequence length="404" mass="44451">MIEDNFILREPLLDPKQRVIGFQFSWQQADSNAQLDSQNLDYLLEFVAGHLNDDDGFLLADSLVFLEALPELLHADGLKSFPPKNTVLILHKKYFADESTLEAVKELRALGFGICLRGAEVTTLERSFFAFVSHIEVQLNAANFASQAKVYASLKQSSVKMVARNVSTWQDFDACAALGLDSFVGKLHLIPRPSSAPKSLNPAQTTILQLMEMVRKNADVQQLELVVKRDATLAYKLLRYINSAGFGLRTEIQSLKHAVQMLGYSPLYRWLTVLLATASTSGYSPVLLETAIVRGRFAELLGQMKMPKSEAENLFVAGMFSLLDRLLGLPMEDVLSTIQLPEVVTEALISREGVFGPYLALAEACELNSMLVGSLAESLKISAEDVNTAHLAALVWAKNVATAA</sequence>
<dbReference type="SUPFAM" id="SSF109604">
    <property type="entry name" value="HD-domain/PDEase-like"/>
    <property type="match status" value="1"/>
</dbReference>
<evidence type="ECO:0000313" key="3">
    <source>
        <dbReference type="Proteomes" id="UP000637632"/>
    </source>
</evidence>
<proteinExistence type="predicted"/>
<organism evidence="2 3">
    <name type="scientific">Undibacterium aquatile</name>
    <dbReference type="NCBI Taxonomy" id="1537398"/>
    <lineage>
        <taxon>Bacteria</taxon>
        <taxon>Pseudomonadati</taxon>
        <taxon>Pseudomonadota</taxon>
        <taxon>Betaproteobacteria</taxon>
        <taxon>Burkholderiales</taxon>
        <taxon>Oxalobacteraceae</taxon>
        <taxon>Undibacterium</taxon>
    </lineage>
</organism>
<accession>A0ABR6XDT5</accession>
<reference evidence="2 3" key="1">
    <citation type="submission" date="2020-08" db="EMBL/GenBank/DDBJ databases">
        <title>Novel species isolated from subtropical streams in China.</title>
        <authorList>
            <person name="Lu H."/>
        </authorList>
    </citation>
    <scope>NUCLEOTIDE SEQUENCE [LARGE SCALE GENOMIC DNA]</scope>
    <source>
        <strain evidence="2 3">CCTCC AB 2015119</strain>
    </source>
</reference>
<dbReference type="Gene3D" id="1.10.3210.10">
    <property type="entry name" value="Hypothetical protein af1432"/>
    <property type="match status" value="1"/>
</dbReference>
<protein>
    <submittedName>
        <fullName evidence="2">HDOD domain-containing protein</fullName>
    </submittedName>
</protein>
<evidence type="ECO:0000259" key="1">
    <source>
        <dbReference type="PROSITE" id="PS51833"/>
    </source>
</evidence>
<dbReference type="Pfam" id="PF08668">
    <property type="entry name" value="HDOD"/>
    <property type="match status" value="1"/>
</dbReference>
<keyword evidence="3" id="KW-1185">Reference proteome</keyword>
<evidence type="ECO:0000313" key="2">
    <source>
        <dbReference type="EMBL" id="MBC3810760.1"/>
    </source>
</evidence>
<dbReference type="RefSeq" id="WP_186885539.1">
    <property type="nucleotide sequence ID" value="NZ_JACOFT010000002.1"/>
</dbReference>
<dbReference type="PIRSF" id="PIRSF003180">
    <property type="entry name" value="DiGMPpdiest_YuxH"/>
    <property type="match status" value="1"/>
</dbReference>
<comment type="caution">
    <text evidence="2">The sequence shown here is derived from an EMBL/GenBank/DDBJ whole genome shotgun (WGS) entry which is preliminary data.</text>
</comment>
<dbReference type="InterPro" id="IPR013976">
    <property type="entry name" value="HDOD"/>
</dbReference>
<dbReference type="PROSITE" id="PS51833">
    <property type="entry name" value="HDOD"/>
    <property type="match status" value="1"/>
</dbReference>